<dbReference type="EMBL" id="JANPWB010000011">
    <property type="protein sequence ID" value="KAJ1122381.1"/>
    <property type="molecule type" value="Genomic_DNA"/>
</dbReference>
<name>A0AAV7P448_PLEWA</name>
<evidence type="ECO:0000256" key="1">
    <source>
        <dbReference type="PROSITE-ProRule" id="PRU00206"/>
    </source>
</evidence>
<dbReference type="InterPro" id="IPR001368">
    <property type="entry name" value="TNFR/NGFR_Cys_rich_reg"/>
</dbReference>
<sequence>MSRSCGEQHFWAETPNKCCRKCSAGEHLQKECTATDETVCRPCRVKEYMDHRNHMVTCRACSFCDAFHLLDLVADCTPTQNTRCACRGGFTCRTPPTAKDTCDDCRKIKACGPGQGVLKKATPWVDTQCQACPESTFSNITDSISPCLNHTQCSALGLVVKSSGTATNDTLCTHPPPPGLSTALWCLSVVLPVAIIFITVALIFLLIRRKRRVRKGPGDSYKNLQFRNRALLQNKTPLLASEKTETTRLAPFLNGGLELPVTKLTNCSPPSPLVVAENRVQRWSSAVTLDMPPSRSEWGTSVCSLCQPMERDSVSETRRANPRLHCSCSSLMNEYSDNFLPSNKKRHTGNLASSGILLLGISQAQIASLPMKDPPESSCQRESQGHPILMCDLVAPDSVMEKTRVTETNQDLEDGRSQKKEPPAIPPKPCRLPPRLQPQLLDAPANHPDEDCCQNDIKDTLQTDGMSSPPLVTMTASERCPNVPTLVIQSCSSDADLPRELRSTGEPEENLETQNRNSQQPEEDEWRG</sequence>
<dbReference type="PANTHER" id="PTHR46875">
    <property type="entry name" value="TUMOR NECROSIS FACTOR RECEPTOR SUPERFAMILY MEMBER 5"/>
    <property type="match status" value="1"/>
</dbReference>
<protein>
    <recommendedName>
        <fullName evidence="4">TNFR-Cys domain-containing protein</fullName>
    </recommendedName>
</protein>
<dbReference type="PROSITE" id="PS50050">
    <property type="entry name" value="TNFR_NGFR_2"/>
    <property type="match status" value="2"/>
</dbReference>
<keyword evidence="3" id="KW-0472">Membrane</keyword>
<keyword evidence="3" id="KW-1133">Transmembrane helix</keyword>
<comment type="caution">
    <text evidence="5">The sequence shown here is derived from an EMBL/GenBank/DDBJ whole genome shotgun (WGS) entry which is preliminary data.</text>
</comment>
<dbReference type="InterPro" id="IPR008063">
    <property type="entry name" value="Fas_rcpt"/>
</dbReference>
<dbReference type="GO" id="GO:0035631">
    <property type="term" value="C:CD40 receptor complex"/>
    <property type="evidence" value="ECO:0007669"/>
    <property type="project" value="TreeGrafter"/>
</dbReference>
<feature type="disulfide bond" evidence="1">
    <location>
        <begin position="22"/>
        <end position="40"/>
    </location>
</feature>
<dbReference type="PROSITE" id="PS00652">
    <property type="entry name" value="TNFR_NGFR_1"/>
    <property type="match status" value="2"/>
</dbReference>
<keyword evidence="3" id="KW-0812">Transmembrane</keyword>
<evidence type="ECO:0000256" key="2">
    <source>
        <dbReference type="SAM" id="MobiDB-lite"/>
    </source>
</evidence>
<dbReference type="PRINTS" id="PR01680">
    <property type="entry name" value="TNFACTORR6"/>
</dbReference>
<feature type="domain" description="TNFR-Cys" evidence="4">
    <location>
        <begin position="42"/>
        <end position="84"/>
    </location>
</feature>
<feature type="region of interest" description="Disordered" evidence="2">
    <location>
        <begin position="406"/>
        <end position="478"/>
    </location>
</feature>
<accession>A0AAV7P448</accession>
<dbReference type="GO" id="GO:0004888">
    <property type="term" value="F:transmembrane signaling receptor activity"/>
    <property type="evidence" value="ECO:0007669"/>
    <property type="project" value="InterPro"/>
</dbReference>
<gene>
    <name evidence="5" type="ORF">NDU88_000870</name>
</gene>
<feature type="compositionally biased region" description="Basic and acidic residues" evidence="2">
    <location>
        <begin position="496"/>
        <end position="505"/>
    </location>
</feature>
<keyword evidence="6" id="KW-1185">Reference proteome</keyword>
<proteinExistence type="predicted"/>
<dbReference type="GO" id="GO:0006955">
    <property type="term" value="P:immune response"/>
    <property type="evidence" value="ECO:0007669"/>
    <property type="project" value="InterPro"/>
</dbReference>
<comment type="caution">
    <text evidence="1">Lacks conserved residue(s) required for the propagation of feature annotation.</text>
</comment>
<feature type="domain" description="TNFR-Cys" evidence="4">
    <location>
        <begin position="4"/>
        <end position="40"/>
    </location>
</feature>
<feature type="compositionally biased region" description="Pro residues" evidence="2">
    <location>
        <begin position="423"/>
        <end position="436"/>
    </location>
</feature>
<dbReference type="InterPro" id="IPR052135">
    <property type="entry name" value="TNFRSF5"/>
</dbReference>
<dbReference type="SUPFAM" id="SSF57586">
    <property type="entry name" value="TNF receptor-like"/>
    <property type="match status" value="3"/>
</dbReference>
<feature type="region of interest" description="Disordered" evidence="2">
    <location>
        <begin position="490"/>
        <end position="528"/>
    </location>
</feature>
<dbReference type="GO" id="GO:0009897">
    <property type="term" value="C:external side of plasma membrane"/>
    <property type="evidence" value="ECO:0007669"/>
    <property type="project" value="TreeGrafter"/>
</dbReference>
<feature type="disulfide bond" evidence="1">
    <location>
        <begin position="43"/>
        <end position="58"/>
    </location>
</feature>
<dbReference type="GO" id="GO:0002768">
    <property type="term" value="P:immune response-regulating cell surface receptor signaling pathway"/>
    <property type="evidence" value="ECO:0007669"/>
    <property type="project" value="TreeGrafter"/>
</dbReference>
<dbReference type="AlphaFoldDB" id="A0AAV7P448"/>
<dbReference type="GO" id="GO:0006915">
    <property type="term" value="P:apoptotic process"/>
    <property type="evidence" value="ECO:0007669"/>
    <property type="project" value="InterPro"/>
</dbReference>
<keyword evidence="1" id="KW-1015">Disulfide bond</keyword>
<feature type="repeat" description="TNFR-Cys" evidence="1">
    <location>
        <begin position="42"/>
        <end position="84"/>
    </location>
</feature>
<organism evidence="5 6">
    <name type="scientific">Pleurodeles waltl</name>
    <name type="common">Iberian ribbed newt</name>
    <dbReference type="NCBI Taxonomy" id="8319"/>
    <lineage>
        <taxon>Eukaryota</taxon>
        <taxon>Metazoa</taxon>
        <taxon>Chordata</taxon>
        <taxon>Craniata</taxon>
        <taxon>Vertebrata</taxon>
        <taxon>Euteleostomi</taxon>
        <taxon>Amphibia</taxon>
        <taxon>Batrachia</taxon>
        <taxon>Caudata</taxon>
        <taxon>Salamandroidea</taxon>
        <taxon>Salamandridae</taxon>
        <taxon>Pleurodelinae</taxon>
        <taxon>Pleurodeles</taxon>
    </lineage>
</organism>
<feature type="transmembrane region" description="Helical" evidence="3">
    <location>
        <begin position="182"/>
        <end position="207"/>
    </location>
</feature>
<evidence type="ECO:0000313" key="5">
    <source>
        <dbReference type="EMBL" id="KAJ1122381.1"/>
    </source>
</evidence>
<feature type="repeat" description="TNFR-Cys" evidence="1">
    <location>
        <begin position="4"/>
        <end position="40"/>
    </location>
</feature>
<feature type="compositionally biased region" description="Basic and acidic residues" evidence="2">
    <location>
        <begin position="413"/>
        <end position="422"/>
    </location>
</feature>
<reference evidence="5" key="1">
    <citation type="journal article" date="2022" name="bioRxiv">
        <title>Sequencing and chromosome-scale assembly of the giantPleurodeles waltlgenome.</title>
        <authorList>
            <person name="Brown T."/>
            <person name="Elewa A."/>
            <person name="Iarovenko S."/>
            <person name="Subramanian E."/>
            <person name="Araus A.J."/>
            <person name="Petzold A."/>
            <person name="Susuki M."/>
            <person name="Suzuki K.-i.T."/>
            <person name="Hayashi T."/>
            <person name="Toyoda A."/>
            <person name="Oliveira C."/>
            <person name="Osipova E."/>
            <person name="Leigh N.D."/>
            <person name="Simon A."/>
            <person name="Yun M.H."/>
        </authorList>
    </citation>
    <scope>NUCLEOTIDE SEQUENCE</scope>
    <source>
        <strain evidence="5">20211129_DDA</strain>
        <tissue evidence="5">Liver</tissue>
    </source>
</reference>
<dbReference type="PANTHER" id="PTHR46875:SF2">
    <property type="entry name" value="TUMOR NECROSIS FACTOR RECEPTOR SUPERFAMILY MEMBER 5-LIKE ISOFORM X1"/>
    <property type="match status" value="1"/>
</dbReference>
<dbReference type="Proteomes" id="UP001066276">
    <property type="component" value="Chromosome 7"/>
</dbReference>
<feature type="disulfide bond" evidence="1">
    <location>
        <begin position="19"/>
        <end position="32"/>
    </location>
</feature>
<dbReference type="Gene3D" id="2.10.50.10">
    <property type="entry name" value="Tumor Necrosis Factor Receptor, subunit A, domain 2"/>
    <property type="match status" value="3"/>
</dbReference>
<evidence type="ECO:0000256" key="3">
    <source>
        <dbReference type="SAM" id="Phobius"/>
    </source>
</evidence>
<evidence type="ECO:0000259" key="4">
    <source>
        <dbReference type="PROSITE" id="PS50050"/>
    </source>
</evidence>
<dbReference type="Pfam" id="PF00020">
    <property type="entry name" value="TNFR_c6"/>
    <property type="match status" value="3"/>
</dbReference>
<dbReference type="SMART" id="SM00208">
    <property type="entry name" value="TNFR"/>
    <property type="match status" value="4"/>
</dbReference>
<evidence type="ECO:0000313" key="6">
    <source>
        <dbReference type="Proteomes" id="UP001066276"/>
    </source>
</evidence>